<sequence>MGVDFNPSLPLCLRALKEGIGYYSQSPRCTPYYRQYPLLVISAVIALVLISLIPLIKALRKK</sequence>
<organism evidence="2 3">
    <name type="scientific">Candidatus Amesbacteria bacterium RIFOXYD1_FULL_47_9</name>
    <dbReference type="NCBI Taxonomy" id="1797267"/>
    <lineage>
        <taxon>Bacteria</taxon>
        <taxon>Candidatus Amesiibacteriota</taxon>
    </lineage>
</organism>
<reference evidence="2 3" key="1">
    <citation type="journal article" date="2016" name="Nat. Commun.">
        <title>Thousands of microbial genomes shed light on interconnected biogeochemical processes in an aquifer system.</title>
        <authorList>
            <person name="Anantharaman K."/>
            <person name="Brown C.T."/>
            <person name="Hug L.A."/>
            <person name="Sharon I."/>
            <person name="Castelle C.J."/>
            <person name="Probst A.J."/>
            <person name="Thomas B.C."/>
            <person name="Singh A."/>
            <person name="Wilkins M.J."/>
            <person name="Karaoz U."/>
            <person name="Brodie E.L."/>
            <person name="Williams K.H."/>
            <person name="Hubbard S.S."/>
            <person name="Banfield J.F."/>
        </authorList>
    </citation>
    <scope>NUCLEOTIDE SEQUENCE [LARGE SCALE GENOMIC DNA]</scope>
</reference>
<accession>A0A1F5A2Q0</accession>
<feature type="transmembrane region" description="Helical" evidence="1">
    <location>
        <begin position="36"/>
        <end position="56"/>
    </location>
</feature>
<keyword evidence="1" id="KW-1133">Transmembrane helix</keyword>
<evidence type="ECO:0000256" key="1">
    <source>
        <dbReference type="SAM" id="Phobius"/>
    </source>
</evidence>
<evidence type="ECO:0000313" key="3">
    <source>
        <dbReference type="Proteomes" id="UP000178579"/>
    </source>
</evidence>
<dbReference type="AlphaFoldDB" id="A0A1F5A2Q0"/>
<name>A0A1F5A2Q0_9BACT</name>
<evidence type="ECO:0000313" key="2">
    <source>
        <dbReference type="EMBL" id="OGD12872.1"/>
    </source>
</evidence>
<keyword evidence="1" id="KW-0812">Transmembrane</keyword>
<keyword evidence="1" id="KW-0472">Membrane</keyword>
<dbReference type="Proteomes" id="UP000178579">
    <property type="component" value="Unassembled WGS sequence"/>
</dbReference>
<dbReference type="EMBL" id="MEXV01000009">
    <property type="protein sequence ID" value="OGD12872.1"/>
    <property type="molecule type" value="Genomic_DNA"/>
</dbReference>
<comment type="caution">
    <text evidence="2">The sequence shown here is derived from an EMBL/GenBank/DDBJ whole genome shotgun (WGS) entry which is preliminary data.</text>
</comment>
<gene>
    <name evidence="2" type="ORF">A2576_03720</name>
</gene>
<proteinExistence type="predicted"/>
<protein>
    <submittedName>
        <fullName evidence="2">Uncharacterized protein</fullName>
    </submittedName>
</protein>